<sequence>MHEFAETTENSPTTEAFSEKEGTPDLDFLCSPERSDWWMGLEEKSEGLESSTSCSSSRSEELEDMEVGEEREDEFRSCEKGFCSSPFRFLGVEGWAESGFRTPDFGSPAESPGRQKTEVEEVEKQLFPRTAGADDKSLYEAEEENEQLSPVSVLDAPFTEEEEEVDEEEEEEDDDGDGDGCLHEFEHSLATVQRVKHRLLNKLRRFERLAALDPLELEKRIAQDEDDCEEEDGDNKDRSSFKKNERQVKSVVALEHENTTEFIKKVLIPLDGHDLHRQLPATVKSLVLDLAKEETEEGTIDREVPVKTVCKKIEWWKNVEYNTIDMTVELDFTKESNEWLRNPKEVQEIVIKVEYVILGSLVDELLTDLNG</sequence>
<keyword evidence="2" id="KW-1185">Reference proteome</keyword>
<name>A0ACC2M6P3_PERAE</name>
<reference evidence="1 2" key="1">
    <citation type="journal article" date="2022" name="Hortic Res">
        <title>A haplotype resolved chromosomal level avocado genome allows analysis of novel avocado genes.</title>
        <authorList>
            <person name="Nath O."/>
            <person name="Fletcher S.J."/>
            <person name="Hayward A."/>
            <person name="Shaw L.M."/>
            <person name="Masouleh A.K."/>
            <person name="Furtado A."/>
            <person name="Henry R.J."/>
            <person name="Mitter N."/>
        </authorList>
    </citation>
    <scope>NUCLEOTIDE SEQUENCE [LARGE SCALE GENOMIC DNA]</scope>
    <source>
        <strain evidence="2">cv. Hass</strain>
    </source>
</reference>
<comment type="caution">
    <text evidence="1">The sequence shown here is derived from an EMBL/GenBank/DDBJ whole genome shotgun (WGS) entry which is preliminary data.</text>
</comment>
<dbReference type="Proteomes" id="UP001234297">
    <property type="component" value="Chromosome 5"/>
</dbReference>
<evidence type="ECO:0000313" key="2">
    <source>
        <dbReference type="Proteomes" id="UP001234297"/>
    </source>
</evidence>
<dbReference type="EMBL" id="CM056813">
    <property type="protein sequence ID" value="KAJ8641471.1"/>
    <property type="molecule type" value="Genomic_DNA"/>
</dbReference>
<protein>
    <submittedName>
        <fullName evidence="1">Uncharacterized protein</fullName>
    </submittedName>
</protein>
<proteinExistence type="predicted"/>
<accession>A0ACC2M6P3</accession>
<gene>
    <name evidence="1" type="ORF">MRB53_018165</name>
</gene>
<organism evidence="1 2">
    <name type="scientific">Persea americana</name>
    <name type="common">Avocado</name>
    <dbReference type="NCBI Taxonomy" id="3435"/>
    <lineage>
        <taxon>Eukaryota</taxon>
        <taxon>Viridiplantae</taxon>
        <taxon>Streptophyta</taxon>
        <taxon>Embryophyta</taxon>
        <taxon>Tracheophyta</taxon>
        <taxon>Spermatophyta</taxon>
        <taxon>Magnoliopsida</taxon>
        <taxon>Magnoliidae</taxon>
        <taxon>Laurales</taxon>
        <taxon>Lauraceae</taxon>
        <taxon>Persea</taxon>
    </lineage>
</organism>
<evidence type="ECO:0000313" key="1">
    <source>
        <dbReference type="EMBL" id="KAJ8641471.1"/>
    </source>
</evidence>